<dbReference type="EMBL" id="BPLQ01002246">
    <property type="protein sequence ID" value="GIX90394.1"/>
    <property type="molecule type" value="Genomic_DNA"/>
</dbReference>
<sequence>MIGLLCLFVAVIHQASCQAVGSLSRGEEEARKCYEEMMSNGDISHLLLDVTSPENIDFFCGRISRLKKCIADNEHHLSNAENTEYLQKIRGVSSFYLNVCPPGTDITAKYKGNAPCFQLIKNQILSCGSDLPDMTSYKMKNDLDSRCCALSTHRHCVLQASAQNCGKEAAEVVDQILMRYFRHEMEGCKDRGCSDEVTTDNPPGHHNEERRKSEDRSNRSNRKGVGAEPTEEDYDTYSENWKHYTTPKYHSMDSAGPQMSLISSVAMVFLQIILLK</sequence>
<dbReference type="AlphaFoldDB" id="A0AAV4P185"/>
<name>A0AAV4P185_9ARAC</name>
<dbReference type="PANTHER" id="PTHR33964:SF1">
    <property type="entry name" value="RE45066P"/>
    <property type="match status" value="1"/>
</dbReference>
<feature type="signal peptide" evidence="2">
    <location>
        <begin position="1"/>
        <end position="17"/>
    </location>
</feature>
<reference evidence="3 4" key="1">
    <citation type="submission" date="2021-06" db="EMBL/GenBank/DDBJ databases">
        <title>Caerostris darwini draft genome.</title>
        <authorList>
            <person name="Kono N."/>
            <person name="Arakawa K."/>
        </authorList>
    </citation>
    <scope>NUCLEOTIDE SEQUENCE [LARGE SCALE GENOMIC DNA]</scope>
</reference>
<feature type="compositionally biased region" description="Basic and acidic residues" evidence="1">
    <location>
        <begin position="203"/>
        <end position="218"/>
    </location>
</feature>
<organism evidence="3 4">
    <name type="scientific">Caerostris darwini</name>
    <dbReference type="NCBI Taxonomy" id="1538125"/>
    <lineage>
        <taxon>Eukaryota</taxon>
        <taxon>Metazoa</taxon>
        <taxon>Ecdysozoa</taxon>
        <taxon>Arthropoda</taxon>
        <taxon>Chelicerata</taxon>
        <taxon>Arachnida</taxon>
        <taxon>Araneae</taxon>
        <taxon>Araneomorphae</taxon>
        <taxon>Entelegynae</taxon>
        <taxon>Araneoidea</taxon>
        <taxon>Araneidae</taxon>
        <taxon>Caerostris</taxon>
    </lineage>
</organism>
<evidence type="ECO:0000256" key="1">
    <source>
        <dbReference type="SAM" id="MobiDB-lite"/>
    </source>
</evidence>
<keyword evidence="2" id="KW-0732">Signal</keyword>
<dbReference type="Proteomes" id="UP001054837">
    <property type="component" value="Unassembled WGS sequence"/>
</dbReference>
<gene>
    <name evidence="3" type="primary">AVEN_40795_1</name>
    <name evidence="3" type="ORF">CDAR_499341</name>
</gene>
<proteinExistence type="predicted"/>
<comment type="caution">
    <text evidence="3">The sequence shown here is derived from an EMBL/GenBank/DDBJ whole genome shotgun (WGS) entry which is preliminary data.</text>
</comment>
<protein>
    <recommendedName>
        <fullName evidence="5">Secreted protein</fullName>
    </recommendedName>
</protein>
<feature type="region of interest" description="Disordered" evidence="1">
    <location>
        <begin position="192"/>
        <end position="234"/>
    </location>
</feature>
<dbReference type="PANTHER" id="PTHR33964">
    <property type="entry name" value="RE45066P-RELATED"/>
    <property type="match status" value="1"/>
</dbReference>
<evidence type="ECO:0000313" key="3">
    <source>
        <dbReference type="EMBL" id="GIX90394.1"/>
    </source>
</evidence>
<evidence type="ECO:0008006" key="5">
    <source>
        <dbReference type="Google" id="ProtNLM"/>
    </source>
</evidence>
<accession>A0AAV4P185</accession>
<feature type="chain" id="PRO_5043697049" description="Secreted protein" evidence="2">
    <location>
        <begin position="18"/>
        <end position="276"/>
    </location>
</feature>
<evidence type="ECO:0000313" key="4">
    <source>
        <dbReference type="Proteomes" id="UP001054837"/>
    </source>
</evidence>
<keyword evidence="4" id="KW-1185">Reference proteome</keyword>
<evidence type="ECO:0000256" key="2">
    <source>
        <dbReference type="SAM" id="SignalP"/>
    </source>
</evidence>